<feature type="non-terminal residue" evidence="1">
    <location>
        <position position="147"/>
    </location>
</feature>
<dbReference type="EMBL" id="GECU01032971">
    <property type="protein sequence ID" value="JAS74735.1"/>
    <property type="molecule type" value="Transcribed_RNA"/>
</dbReference>
<evidence type="ECO:0000313" key="1">
    <source>
        <dbReference type="EMBL" id="JAS74735.1"/>
    </source>
</evidence>
<feature type="non-terminal residue" evidence="1">
    <location>
        <position position="1"/>
    </location>
</feature>
<gene>
    <name evidence="1" type="ORF">g.7437</name>
</gene>
<organism evidence="1">
    <name type="scientific">Homalodisca liturata</name>
    <dbReference type="NCBI Taxonomy" id="320908"/>
    <lineage>
        <taxon>Eukaryota</taxon>
        <taxon>Metazoa</taxon>
        <taxon>Ecdysozoa</taxon>
        <taxon>Arthropoda</taxon>
        <taxon>Hexapoda</taxon>
        <taxon>Insecta</taxon>
        <taxon>Pterygota</taxon>
        <taxon>Neoptera</taxon>
        <taxon>Paraneoptera</taxon>
        <taxon>Hemiptera</taxon>
        <taxon>Auchenorrhyncha</taxon>
        <taxon>Membracoidea</taxon>
        <taxon>Cicadellidae</taxon>
        <taxon>Cicadellinae</taxon>
        <taxon>Proconiini</taxon>
        <taxon>Homalodisca</taxon>
    </lineage>
</organism>
<reference evidence="1" key="1">
    <citation type="submission" date="2015-11" db="EMBL/GenBank/DDBJ databases">
        <title>De novo transcriptome assembly of four potential Pierce s Disease insect vectors from Arizona vineyards.</title>
        <authorList>
            <person name="Tassone E.E."/>
        </authorList>
    </citation>
    <scope>NUCLEOTIDE SEQUENCE</scope>
</reference>
<proteinExistence type="predicted"/>
<accession>A0A1B6HJH4</accession>
<dbReference type="AlphaFoldDB" id="A0A1B6HJH4"/>
<name>A0A1B6HJH4_9HEMI</name>
<protein>
    <submittedName>
        <fullName evidence="1">Uncharacterized protein</fullName>
    </submittedName>
</protein>
<sequence length="147" mass="15917">AQITIHGIVLAEEECGTPSVQQPFGPTPLPTYASMARTTYDYTSSTVSDAEATWIPSHAEVTTDDDDYQKAQITIHGIVLAEEECGTPSVQQPFGPTPLPTYASMARTTYDYTSSTVSDAEATWIPSHAEVTTDDDDYQKAQITIHG</sequence>